<dbReference type="EMBL" id="FOQO01000002">
    <property type="protein sequence ID" value="SFI05155.1"/>
    <property type="molecule type" value="Genomic_DNA"/>
</dbReference>
<organism evidence="1 2">
    <name type="scientific">Parapedobacter indicus</name>
    <dbReference type="NCBI Taxonomy" id="1477437"/>
    <lineage>
        <taxon>Bacteria</taxon>
        <taxon>Pseudomonadati</taxon>
        <taxon>Bacteroidota</taxon>
        <taxon>Sphingobacteriia</taxon>
        <taxon>Sphingobacteriales</taxon>
        <taxon>Sphingobacteriaceae</taxon>
        <taxon>Parapedobacter</taxon>
    </lineage>
</organism>
<dbReference type="Pfam" id="PF07676">
    <property type="entry name" value="PD40"/>
    <property type="match status" value="1"/>
</dbReference>
<dbReference type="SUPFAM" id="SSF69304">
    <property type="entry name" value="Tricorn protease N-terminal domain"/>
    <property type="match status" value="1"/>
</dbReference>
<dbReference type="Gene3D" id="2.120.10.30">
    <property type="entry name" value="TolB, C-terminal domain"/>
    <property type="match status" value="1"/>
</dbReference>
<accession>A0A1I3F1K0</accession>
<dbReference type="STRING" id="1477437.SAMN05444682_102125"/>
<dbReference type="OrthoDB" id="698553at2"/>
<sequence length="315" mass="34900">MKKLLIWWSCLSLLSAACRKDAIDPENPIIGEIKKLPGTIYYKWADEGIFKLDPKTASRSLLLPDNIRRNNWDISWDNQAVLECADVAGDYQASQFTVSKIADGTLVKQFTYYATGGDIATGRLSPDGQRVAISPTFHDGIVITDLGGNILADIYSVANEKIDETPIWMPDNTLLFAHNQYLLKTNREFTRVDLIKEFEFNDWGQPAVSRDGSKIAFVASKHIWLMNADGSAMKQVTTSNAAETNPQFSPDGNYLLIGTDYHITGPFGSLFYLKVIPADGRQYQVDDGAESEGVIPIIPAGKNNIEAGDGRMVWL</sequence>
<proteinExistence type="predicted"/>
<dbReference type="RefSeq" id="WP_090624701.1">
    <property type="nucleotide sequence ID" value="NZ_FOQO01000002.1"/>
</dbReference>
<keyword evidence="2" id="KW-1185">Reference proteome</keyword>
<gene>
    <name evidence="1" type="ORF">SAMN05444682_102125</name>
</gene>
<name>A0A1I3F1K0_9SPHI</name>
<dbReference type="Proteomes" id="UP000198670">
    <property type="component" value="Unassembled WGS sequence"/>
</dbReference>
<evidence type="ECO:0000313" key="2">
    <source>
        <dbReference type="Proteomes" id="UP000198670"/>
    </source>
</evidence>
<evidence type="ECO:0000313" key="1">
    <source>
        <dbReference type="EMBL" id="SFI05155.1"/>
    </source>
</evidence>
<reference evidence="1 2" key="1">
    <citation type="submission" date="2016-10" db="EMBL/GenBank/DDBJ databases">
        <authorList>
            <person name="de Groot N.N."/>
        </authorList>
    </citation>
    <scope>NUCLEOTIDE SEQUENCE [LARGE SCALE GENOMIC DNA]</scope>
    <source>
        <strain evidence="1 2">RK1</strain>
    </source>
</reference>
<dbReference type="AlphaFoldDB" id="A0A1I3F1K0"/>
<dbReference type="InterPro" id="IPR011042">
    <property type="entry name" value="6-blade_b-propeller_TolB-like"/>
</dbReference>
<dbReference type="PROSITE" id="PS51257">
    <property type="entry name" value="PROKAR_LIPOPROTEIN"/>
    <property type="match status" value="1"/>
</dbReference>
<dbReference type="InterPro" id="IPR011659">
    <property type="entry name" value="WD40"/>
</dbReference>
<protein>
    <submittedName>
        <fullName evidence="1">WD40-like Beta Propeller Repeat</fullName>
    </submittedName>
</protein>